<protein>
    <submittedName>
        <fullName evidence="2">Uncharacterized protein</fullName>
    </submittedName>
</protein>
<accession>A0A1G5DBC0</accession>
<keyword evidence="1" id="KW-0812">Transmembrane</keyword>
<dbReference type="STRING" id="1120976.SAMN03080606_00851"/>
<dbReference type="AlphaFoldDB" id="A0A1G5DBC0"/>
<name>A0A1G5DBC0_9FIRM</name>
<dbReference type="EMBL" id="FMUS01000004">
    <property type="protein sequence ID" value="SCY11837.1"/>
    <property type="molecule type" value="Genomic_DNA"/>
</dbReference>
<proteinExistence type="predicted"/>
<sequence length="62" mass="7700">MKIGFKLYSMYIIQLDTIIKKIYNKYKSWCILWVLYAYKFMIFVWVTYLLNEIVTHCTFKTK</sequence>
<organism evidence="2 3">
    <name type="scientific">Alkaliphilus peptidifermentans DSM 18978</name>
    <dbReference type="NCBI Taxonomy" id="1120976"/>
    <lineage>
        <taxon>Bacteria</taxon>
        <taxon>Bacillati</taxon>
        <taxon>Bacillota</taxon>
        <taxon>Clostridia</taxon>
        <taxon>Peptostreptococcales</taxon>
        <taxon>Natronincolaceae</taxon>
        <taxon>Alkaliphilus</taxon>
    </lineage>
</organism>
<keyword evidence="3" id="KW-1185">Reference proteome</keyword>
<evidence type="ECO:0000256" key="1">
    <source>
        <dbReference type="SAM" id="Phobius"/>
    </source>
</evidence>
<feature type="transmembrane region" description="Helical" evidence="1">
    <location>
        <begin position="29"/>
        <end position="50"/>
    </location>
</feature>
<keyword evidence="1" id="KW-1133">Transmembrane helix</keyword>
<evidence type="ECO:0000313" key="3">
    <source>
        <dbReference type="Proteomes" id="UP000198636"/>
    </source>
</evidence>
<dbReference type="Proteomes" id="UP000198636">
    <property type="component" value="Unassembled WGS sequence"/>
</dbReference>
<reference evidence="2 3" key="1">
    <citation type="submission" date="2016-10" db="EMBL/GenBank/DDBJ databases">
        <authorList>
            <person name="de Groot N.N."/>
        </authorList>
    </citation>
    <scope>NUCLEOTIDE SEQUENCE [LARGE SCALE GENOMIC DNA]</scope>
    <source>
        <strain evidence="2 3">DSM 18978</strain>
    </source>
</reference>
<gene>
    <name evidence="2" type="ORF">SAMN03080606_00851</name>
</gene>
<evidence type="ECO:0000313" key="2">
    <source>
        <dbReference type="EMBL" id="SCY11837.1"/>
    </source>
</evidence>
<keyword evidence="1" id="KW-0472">Membrane</keyword>